<dbReference type="KEGG" id="dmm:dnm_006280"/>
<dbReference type="GO" id="GO:0000049">
    <property type="term" value="F:tRNA binding"/>
    <property type="evidence" value="ECO:0007669"/>
    <property type="project" value="UniProtKB-UniRule"/>
</dbReference>
<keyword evidence="4" id="KW-1185">Reference proteome</keyword>
<accession>A0A975GKD4</accession>
<dbReference type="Gene3D" id="3.50.80.10">
    <property type="entry name" value="D-tyrosyl-tRNA(Tyr) deacylase"/>
    <property type="match status" value="1"/>
</dbReference>
<dbReference type="RefSeq" id="WP_207681040.1">
    <property type="nucleotide sequence ID" value="NZ_CP061800.1"/>
</dbReference>
<evidence type="ECO:0000256" key="1">
    <source>
        <dbReference type="ARBA" id="ARBA00009673"/>
    </source>
</evidence>
<dbReference type="HAMAP" id="MF_00518">
    <property type="entry name" value="Deacylase_Dtd"/>
    <property type="match status" value="1"/>
</dbReference>
<comment type="similarity">
    <text evidence="1 2">Belongs to the DTD family.</text>
</comment>
<dbReference type="AlphaFoldDB" id="A0A975GKD4"/>
<reference evidence="3" key="1">
    <citation type="journal article" date="2021" name="Microb. Physiol.">
        <title>Proteogenomic Insights into the Physiology of Marine, Sulfate-Reducing, Filamentous Desulfonema limicola and Desulfonema magnum.</title>
        <authorList>
            <person name="Schnaars V."/>
            <person name="Wohlbrand L."/>
            <person name="Scheve S."/>
            <person name="Hinrichs C."/>
            <person name="Reinhardt R."/>
            <person name="Rabus R."/>
        </authorList>
    </citation>
    <scope>NUCLEOTIDE SEQUENCE</scope>
    <source>
        <strain evidence="3">4be13</strain>
    </source>
</reference>
<dbReference type="EMBL" id="CP061800">
    <property type="protein sequence ID" value="QTA84629.1"/>
    <property type="molecule type" value="Genomic_DNA"/>
</dbReference>
<dbReference type="GO" id="GO:0043908">
    <property type="term" value="F:Ser(Gly)-tRNA(Ala) hydrolase activity"/>
    <property type="evidence" value="ECO:0007669"/>
    <property type="project" value="UniProtKB-UniRule"/>
</dbReference>
<protein>
    <recommendedName>
        <fullName evidence="2">D-aminoacyl-tRNA deacylase</fullName>
        <shortName evidence="2">DTD</shortName>
        <ecNumber evidence="2">3.1.1.96</ecNumber>
    </recommendedName>
    <alternativeName>
        <fullName evidence="2">Gly-tRNA(Ala) deacylase</fullName>
        <ecNumber evidence="2">3.1.1.-</ecNumber>
    </alternativeName>
</protein>
<gene>
    <name evidence="2 3" type="primary">dtd</name>
    <name evidence="3" type="ORF">dnm_006280</name>
</gene>
<evidence type="ECO:0000313" key="4">
    <source>
        <dbReference type="Proteomes" id="UP000663722"/>
    </source>
</evidence>
<name>A0A975GKD4_9BACT</name>
<feature type="short sequence motif" description="Gly-cisPro motif, important for rejection of L-amino acids" evidence="2">
    <location>
        <begin position="137"/>
        <end position="138"/>
    </location>
</feature>
<evidence type="ECO:0000256" key="2">
    <source>
        <dbReference type="HAMAP-Rule" id="MF_00518"/>
    </source>
</evidence>
<comment type="subcellular location">
    <subcellularLocation>
        <location evidence="2">Cytoplasm</location>
    </subcellularLocation>
</comment>
<keyword evidence="2" id="KW-0694">RNA-binding</keyword>
<comment type="function">
    <text evidence="2">An aminoacyl-tRNA editing enzyme that deacylates mischarged D-aminoacyl-tRNAs. Also deacylates mischarged glycyl-tRNA(Ala), protecting cells against glycine mischarging by AlaRS. Acts via tRNA-based rather than protein-based catalysis; rejects L-amino acids rather than detecting D-amino acids in the active site. By recycling D-aminoacyl-tRNA to D-amino acids and free tRNA molecules, this enzyme counteracts the toxicity associated with the formation of D-aminoacyl-tRNA entities in vivo and helps enforce protein L-homochirality.</text>
</comment>
<dbReference type="InterPro" id="IPR023509">
    <property type="entry name" value="DTD-like_sf"/>
</dbReference>
<dbReference type="Pfam" id="PF02580">
    <property type="entry name" value="Tyr_Deacylase"/>
    <property type="match status" value="1"/>
</dbReference>
<evidence type="ECO:0000313" key="3">
    <source>
        <dbReference type="EMBL" id="QTA84629.1"/>
    </source>
</evidence>
<dbReference type="InterPro" id="IPR003732">
    <property type="entry name" value="Daa-tRNA_deacyls_DTD"/>
</dbReference>
<dbReference type="GO" id="GO:0005737">
    <property type="term" value="C:cytoplasm"/>
    <property type="evidence" value="ECO:0007669"/>
    <property type="project" value="UniProtKB-SubCell"/>
</dbReference>
<dbReference type="FunFam" id="3.50.80.10:FF:000001">
    <property type="entry name" value="D-aminoacyl-tRNA deacylase"/>
    <property type="match status" value="1"/>
</dbReference>
<keyword evidence="2" id="KW-0963">Cytoplasm</keyword>
<dbReference type="EC" id="3.1.1.-" evidence="2"/>
<dbReference type="Proteomes" id="UP000663722">
    <property type="component" value="Chromosome"/>
</dbReference>
<organism evidence="3 4">
    <name type="scientific">Desulfonema magnum</name>
    <dbReference type="NCBI Taxonomy" id="45655"/>
    <lineage>
        <taxon>Bacteria</taxon>
        <taxon>Pseudomonadati</taxon>
        <taxon>Thermodesulfobacteriota</taxon>
        <taxon>Desulfobacteria</taxon>
        <taxon>Desulfobacterales</taxon>
        <taxon>Desulfococcaceae</taxon>
        <taxon>Desulfonema</taxon>
    </lineage>
</organism>
<dbReference type="EC" id="3.1.1.96" evidence="2"/>
<comment type="subunit">
    <text evidence="2">Homodimer.</text>
</comment>
<dbReference type="CDD" id="cd00563">
    <property type="entry name" value="Dtyr_deacylase"/>
    <property type="match status" value="1"/>
</dbReference>
<sequence length="146" mass="16113">MRAVIQRVKESAVSVDNEVVGKISRGLMVLLGVAKEDTAKEADYLTEKIVNLRIFEDEAGKMNKSLLETGGEMLVVSQFTLLGDCRKGRRPSFINAAGPDKANELYEYFVTQVRQKGISVQTGQFRAMMDVSLINDGPVTLIVESK</sequence>
<dbReference type="PANTHER" id="PTHR10472:SF5">
    <property type="entry name" value="D-AMINOACYL-TRNA DEACYLASE 1"/>
    <property type="match status" value="1"/>
</dbReference>
<comment type="catalytic activity">
    <reaction evidence="2">
        <text>glycyl-tRNA(Ala) + H2O = tRNA(Ala) + glycine + H(+)</text>
        <dbReference type="Rhea" id="RHEA:53744"/>
        <dbReference type="Rhea" id="RHEA-COMP:9657"/>
        <dbReference type="Rhea" id="RHEA-COMP:13640"/>
        <dbReference type="ChEBI" id="CHEBI:15377"/>
        <dbReference type="ChEBI" id="CHEBI:15378"/>
        <dbReference type="ChEBI" id="CHEBI:57305"/>
        <dbReference type="ChEBI" id="CHEBI:78442"/>
        <dbReference type="ChEBI" id="CHEBI:78522"/>
    </reaction>
</comment>
<dbReference type="PANTHER" id="PTHR10472">
    <property type="entry name" value="D-TYROSYL-TRNA TYR DEACYLASE"/>
    <property type="match status" value="1"/>
</dbReference>
<keyword evidence="2" id="KW-0378">Hydrolase</keyword>
<dbReference type="GO" id="GO:0019478">
    <property type="term" value="P:D-amino acid catabolic process"/>
    <property type="evidence" value="ECO:0007669"/>
    <property type="project" value="UniProtKB-UniRule"/>
</dbReference>
<dbReference type="GO" id="GO:0051500">
    <property type="term" value="F:D-tyrosyl-tRNA(Tyr) deacylase activity"/>
    <property type="evidence" value="ECO:0007669"/>
    <property type="project" value="TreeGrafter"/>
</dbReference>
<proteinExistence type="inferred from homology"/>
<dbReference type="SUPFAM" id="SSF69500">
    <property type="entry name" value="DTD-like"/>
    <property type="match status" value="1"/>
</dbReference>
<dbReference type="GO" id="GO:0106026">
    <property type="term" value="F:Gly-tRNA(Ala) deacylase activity"/>
    <property type="evidence" value="ECO:0007669"/>
    <property type="project" value="UniProtKB-UniRule"/>
</dbReference>
<dbReference type="NCBIfam" id="TIGR00256">
    <property type="entry name" value="D-aminoacyl-tRNA deacylase"/>
    <property type="match status" value="1"/>
</dbReference>
<comment type="catalytic activity">
    <reaction evidence="2">
        <text>a D-aminoacyl-tRNA + H2O = a tRNA + a D-alpha-amino acid + H(+)</text>
        <dbReference type="Rhea" id="RHEA:13953"/>
        <dbReference type="Rhea" id="RHEA-COMP:10123"/>
        <dbReference type="Rhea" id="RHEA-COMP:10124"/>
        <dbReference type="ChEBI" id="CHEBI:15377"/>
        <dbReference type="ChEBI" id="CHEBI:15378"/>
        <dbReference type="ChEBI" id="CHEBI:59871"/>
        <dbReference type="ChEBI" id="CHEBI:78442"/>
        <dbReference type="ChEBI" id="CHEBI:79333"/>
        <dbReference type="EC" id="3.1.1.96"/>
    </reaction>
</comment>
<keyword evidence="2" id="KW-0820">tRNA-binding</keyword>
<comment type="domain">
    <text evidence="2">A Gly-cisPro motif from one monomer fits into the active site of the other monomer to allow specific chiral rejection of L-amino acids.</text>
</comment>